<name>G4Q4G2_ACIIR</name>
<reference evidence="1 2" key="1">
    <citation type="journal article" date="2011" name="J. Bacteriol.">
        <title>Complete genome sequence of Acidaminococcus intestini RYC-MR95, a Gram-negative bacterium from the phylum Firmicutes.</title>
        <authorList>
            <person name="D'Auria G."/>
            <person name="Galan J.C."/>
            <person name="Rodriguez-Alcayna M."/>
            <person name="Moya A."/>
            <person name="Baquero F."/>
            <person name="Latorre A."/>
        </authorList>
    </citation>
    <scope>NUCLEOTIDE SEQUENCE [LARGE SCALE GENOMIC DNA]</scope>
    <source>
        <strain evidence="1 2">RyC-MR95</strain>
    </source>
</reference>
<dbReference type="HOGENOM" id="CLU_103630_0_0_9"/>
<accession>G4Q4G2</accession>
<dbReference type="EMBL" id="CP003058">
    <property type="protein sequence ID" value="AEQ23147.1"/>
    <property type="molecule type" value="Genomic_DNA"/>
</dbReference>
<gene>
    <name evidence="1" type="ordered locus">Acin_1939</name>
</gene>
<dbReference type="Proteomes" id="UP000007093">
    <property type="component" value="Chromosome"/>
</dbReference>
<dbReference type="PATRIC" id="fig|568816.4.peg.1879"/>
<dbReference type="InParanoid" id="G4Q4G2"/>
<keyword evidence="2" id="KW-1185">Reference proteome</keyword>
<sequence>MAVWDLWGHSLQVFLASLRPLARTERMPKMKIRVKHYSWDESKAPVVTVVEVPEGDCQIMIERDYELRKQAAKEGEKVTRRSAQEIMNEDFNKPLYNDWHREHRRRSEFPNYQGRDEEDISLANPIEDAPDTCGCAVAGSGCKRNGKAMPDMSLVSRDEVERDREASDEETKQTIRIALAKKTEWAEAVIAVYIDGESVRAYAARTGANENNITQKLKRAKKKLQEFFGNRQI</sequence>
<evidence type="ECO:0000313" key="2">
    <source>
        <dbReference type="Proteomes" id="UP000007093"/>
    </source>
</evidence>
<proteinExistence type="predicted"/>
<dbReference type="eggNOG" id="COG1595">
    <property type="taxonomic scope" value="Bacteria"/>
</dbReference>
<dbReference type="AlphaFoldDB" id="G4Q4G2"/>
<dbReference type="KEGG" id="ain:Acin_1939"/>
<dbReference type="STRING" id="568816.Acin_1939"/>
<organism evidence="1 2">
    <name type="scientific">Acidaminococcus intestini (strain RyC-MR95)</name>
    <dbReference type="NCBI Taxonomy" id="568816"/>
    <lineage>
        <taxon>Bacteria</taxon>
        <taxon>Bacillati</taxon>
        <taxon>Bacillota</taxon>
        <taxon>Negativicutes</taxon>
        <taxon>Acidaminococcales</taxon>
        <taxon>Acidaminococcaceae</taxon>
        <taxon>Acidaminococcus</taxon>
    </lineage>
</organism>
<protein>
    <submittedName>
        <fullName evidence="1">Uncharacterized protein</fullName>
    </submittedName>
</protein>
<evidence type="ECO:0000313" key="1">
    <source>
        <dbReference type="EMBL" id="AEQ23147.1"/>
    </source>
</evidence>